<dbReference type="Proteomes" id="UP000076852">
    <property type="component" value="Plasmid pOLGA1"/>
</dbReference>
<evidence type="ECO:0000313" key="3">
    <source>
        <dbReference type="Proteomes" id="UP000076852"/>
    </source>
</evidence>
<dbReference type="RefSeq" id="WP_063501016.1">
    <property type="nucleotide sequence ID" value="NZ_CP014580.1"/>
</dbReference>
<dbReference type="EMBL" id="CP014580">
    <property type="protein sequence ID" value="ANB77837.1"/>
    <property type="molecule type" value="Genomic_DNA"/>
</dbReference>
<dbReference type="AlphaFoldDB" id="A0A161I0E5"/>
<reference evidence="2 3" key="1">
    <citation type="journal article" date="2016" name="Gene">
        <title>PacBio SMRT assembly of a complex multi-replicon genome reveals chlorocatechol degradative operon in a region of genome plasticity.</title>
        <authorList>
            <person name="Ricker N."/>
            <person name="Shen S.Y."/>
            <person name="Goordial J."/>
            <person name="Jin S."/>
            <person name="Fulthorpe R.R."/>
        </authorList>
    </citation>
    <scope>NUCLEOTIDE SEQUENCE [LARGE SCALE GENOMIC DNA]</scope>
    <source>
        <strain evidence="2 3">OLGA172</strain>
        <plasmid evidence="3">polga1</plasmid>
    </source>
</reference>
<keyword evidence="3" id="KW-1185">Reference proteome</keyword>
<feature type="signal peptide" evidence="1">
    <location>
        <begin position="1"/>
        <end position="23"/>
    </location>
</feature>
<geneLocation type="plasmid" evidence="3">
    <name>polga1</name>
</geneLocation>
<dbReference type="KEGG" id="buz:AYM40_36405"/>
<dbReference type="PROSITE" id="PS51257">
    <property type="entry name" value="PROKAR_LIPOPROTEIN"/>
    <property type="match status" value="1"/>
</dbReference>
<gene>
    <name evidence="2" type="ORF">AYM40_36405</name>
</gene>
<feature type="chain" id="PRO_5007823544" evidence="1">
    <location>
        <begin position="24"/>
        <end position="154"/>
    </location>
</feature>
<organism evidence="2 3">
    <name type="scientific">Paraburkholderia phytofirmans OLGA172</name>
    <dbReference type="NCBI Taxonomy" id="1417228"/>
    <lineage>
        <taxon>Bacteria</taxon>
        <taxon>Pseudomonadati</taxon>
        <taxon>Pseudomonadota</taxon>
        <taxon>Betaproteobacteria</taxon>
        <taxon>Burkholderiales</taxon>
        <taxon>Burkholderiaceae</taxon>
        <taxon>Paraburkholderia</taxon>
    </lineage>
</organism>
<accession>A0A161I0E5</accession>
<evidence type="ECO:0000313" key="2">
    <source>
        <dbReference type="EMBL" id="ANB77837.1"/>
    </source>
</evidence>
<proteinExistence type="predicted"/>
<keyword evidence="1" id="KW-0732">Signal</keyword>
<keyword evidence="2" id="KW-0614">Plasmid</keyword>
<sequence>MKGIRLSVDLTKVLFLLMTAGLAACTTANQMIAFRSTETQLQEAREQAWVTCSSRMACDEIWNRTRLYVQLYSRTPISRLNDSVIETEAPHESGVAYFWAERTTDDSGTTTVRLKGMCRGMYASDGDPAWTYGICADQIRRAEMNFRGVVGEVR</sequence>
<protein>
    <submittedName>
        <fullName evidence="2">Uncharacterized protein</fullName>
    </submittedName>
</protein>
<name>A0A161I0E5_9BURK</name>
<evidence type="ECO:0000256" key="1">
    <source>
        <dbReference type="SAM" id="SignalP"/>
    </source>
</evidence>